<evidence type="ECO:0000259" key="2">
    <source>
        <dbReference type="Pfam" id="PF26130"/>
    </source>
</evidence>
<protein>
    <recommendedName>
        <fullName evidence="2">PB1-like domain-containing protein</fullName>
    </recommendedName>
</protein>
<evidence type="ECO:0000313" key="4">
    <source>
        <dbReference type="Proteomes" id="UP001341840"/>
    </source>
</evidence>
<feature type="domain" description="PB1-like" evidence="2">
    <location>
        <begin position="4"/>
        <end position="67"/>
    </location>
</feature>
<gene>
    <name evidence="3" type="ORF">PIB30_104249</name>
</gene>
<accession>A0ABU6YW08</accession>
<reference evidence="3 4" key="1">
    <citation type="journal article" date="2023" name="Plants (Basel)">
        <title>Bridging the Gap: Combining Genomics and Transcriptomics Approaches to Understand Stylosanthes scabra, an Orphan Legume from the Brazilian Caatinga.</title>
        <authorList>
            <person name="Ferreira-Neto J.R.C."/>
            <person name="da Silva M.D."/>
            <person name="Binneck E."/>
            <person name="de Melo N.F."/>
            <person name="da Silva R.H."/>
            <person name="de Melo A.L.T.M."/>
            <person name="Pandolfi V."/>
            <person name="Bustamante F.O."/>
            <person name="Brasileiro-Vidal A.C."/>
            <person name="Benko-Iseppon A.M."/>
        </authorList>
    </citation>
    <scope>NUCLEOTIDE SEQUENCE [LARGE SCALE GENOMIC DNA]</scope>
    <source>
        <tissue evidence="3">Leaves</tissue>
    </source>
</reference>
<dbReference type="InterPro" id="IPR058594">
    <property type="entry name" value="PB1-like_dom_pln"/>
</dbReference>
<dbReference type="Pfam" id="PF26130">
    <property type="entry name" value="PB1-like"/>
    <property type="match status" value="1"/>
</dbReference>
<keyword evidence="4" id="KW-1185">Reference proteome</keyword>
<dbReference type="EMBL" id="JASCZI010245210">
    <property type="protein sequence ID" value="MED6214572.1"/>
    <property type="molecule type" value="Genomic_DNA"/>
</dbReference>
<evidence type="ECO:0000256" key="1">
    <source>
        <dbReference type="SAM" id="MobiDB-lite"/>
    </source>
</evidence>
<organism evidence="3 4">
    <name type="scientific">Stylosanthes scabra</name>
    <dbReference type="NCBI Taxonomy" id="79078"/>
    <lineage>
        <taxon>Eukaryota</taxon>
        <taxon>Viridiplantae</taxon>
        <taxon>Streptophyta</taxon>
        <taxon>Embryophyta</taxon>
        <taxon>Tracheophyta</taxon>
        <taxon>Spermatophyta</taxon>
        <taxon>Magnoliopsida</taxon>
        <taxon>eudicotyledons</taxon>
        <taxon>Gunneridae</taxon>
        <taxon>Pentapetalae</taxon>
        <taxon>rosids</taxon>
        <taxon>fabids</taxon>
        <taxon>Fabales</taxon>
        <taxon>Fabaceae</taxon>
        <taxon>Papilionoideae</taxon>
        <taxon>50 kb inversion clade</taxon>
        <taxon>dalbergioids sensu lato</taxon>
        <taxon>Dalbergieae</taxon>
        <taxon>Pterocarpus clade</taxon>
        <taxon>Stylosanthes</taxon>
    </lineage>
</organism>
<dbReference type="Proteomes" id="UP001341840">
    <property type="component" value="Unassembled WGS sequence"/>
</dbReference>
<sequence length="195" mass="21403">MGDRYVVPVFHHGKSLVRHPNGELVYANGAVERFDDVEIDIDTINLGDFVKLLESIGYRLNVDEIEFHIYVEHDINKPLLAKKGGGANIETVNLDDRSCESVGVAGGIIFKTPIIGSDSSSDIEINDSHLRGKRKATNEKCDDGKGKRKVKEDIVKVKSLRKDFNRKKCSSRGNGEKNNVAGPSVDNGSVPDKNG</sequence>
<evidence type="ECO:0000313" key="3">
    <source>
        <dbReference type="EMBL" id="MED6214572.1"/>
    </source>
</evidence>
<proteinExistence type="predicted"/>
<name>A0ABU6YW08_9FABA</name>
<feature type="region of interest" description="Disordered" evidence="1">
    <location>
        <begin position="164"/>
        <end position="195"/>
    </location>
</feature>
<feature type="non-terminal residue" evidence="3">
    <location>
        <position position="195"/>
    </location>
</feature>
<feature type="region of interest" description="Disordered" evidence="1">
    <location>
        <begin position="127"/>
        <end position="152"/>
    </location>
</feature>
<comment type="caution">
    <text evidence="3">The sequence shown here is derived from an EMBL/GenBank/DDBJ whole genome shotgun (WGS) entry which is preliminary data.</text>
</comment>